<organism evidence="3 4">
    <name type="scientific">Telmatospirillum siberiense</name>
    <dbReference type="NCBI Taxonomy" id="382514"/>
    <lineage>
        <taxon>Bacteria</taxon>
        <taxon>Pseudomonadati</taxon>
        <taxon>Pseudomonadota</taxon>
        <taxon>Alphaproteobacteria</taxon>
        <taxon>Rhodospirillales</taxon>
        <taxon>Rhodospirillaceae</taxon>
        <taxon>Telmatospirillum</taxon>
    </lineage>
</organism>
<feature type="transmembrane region" description="Helical" evidence="2">
    <location>
        <begin position="29"/>
        <end position="50"/>
    </location>
</feature>
<dbReference type="Gene3D" id="3.20.20.370">
    <property type="entry name" value="Glycoside hydrolase/deacetylase"/>
    <property type="match status" value="1"/>
</dbReference>
<dbReference type="PANTHER" id="PTHR30105:SF2">
    <property type="entry name" value="DIVERGENT POLYSACCHARIDE DEACETYLASE SUPERFAMILY"/>
    <property type="match status" value="1"/>
</dbReference>
<evidence type="ECO:0000256" key="2">
    <source>
        <dbReference type="SAM" id="Phobius"/>
    </source>
</evidence>
<dbReference type="CDD" id="cd10936">
    <property type="entry name" value="CE4_DAC2"/>
    <property type="match status" value="1"/>
</dbReference>
<evidence type="ECO:0008006" key="5">
    <source>
        <dbReference type="Google" id="ProtNLM"/>
    </source>
</evidence>
<keyword evidence="2" id="KW-0812">Transmembrane</keyword>
<keyword evidence="2" id="KW-0472">Membrane</keyword>
<dbReference type="GO" id="GO:0005975">
    <property type="term" value="P:carbohydrate metabolic process"/>
    <property type="evidence" value="ECO:0007669"/>
    <property type="project" value="InterPro"/>
</dbReference>
<dbReference type="AlphaFoldDB" id="A0A2N3PY76"/>
<reference evidence="4" key="1">
    <citation type="submission" date="2017-12" db="EMBL/GenBank/DDBJ databases">
        <title>Draft genome sequence of Telmatospirillum siberiense 26-4b1T, an acidotolerant peatland alphaproteobacterium potentially involved in sulfur cycling.</title>
        <authorList>
            <person name="Hausmann B."/>
            <person name="Pjevac P."/>
            <person name="Schreck K."/>
            <person name="Herbold C.W."/>
            <person name="Daims H."/>
            <person name="Wagner M."/>
            <person name="Pester M."/>
            <person name="Loy A."/>
        </authorList>
    </citation>
    <scope>NUCLEOTIDE SEQUENCE [LARGE SCALE GENOMIC DNA]</scope>
    <source>
        <strain evidence="4">26-4b1</strain>
    </source>
</reference>
<gene>
    <name evidence="3" type="ORF">CWS72_07165</name>
</gene>
<evidence type="ECO:0000313" key="3">
    <source>
        <dbReference type="EMBL" id="PKU25366.1"/>
    </source>
</evidence>
<feature type="compositionally biased region" description="Pro residues" evidence="1">
    <location>
        <begin position="140"/>
        <end position="160"/>
    </location>
</feature>
<evidence type="ECO:0000256" key="1">
    <source>
        <dbReference type="SAM" id="MobiDB-lite"/>
    </source>
</evidence>
<dbReference type="Pfam" id="PF04748">
    <property type="entry name" value="Polysacc_deac_2"/>
    <property type="match status" value="1"/>
</dbReference>
<name>A0A2N3PY76_9PROT</name>
<dbReference type="OrthoDB" id="9784811at2"/>
<dbReference type="SUPFAM" id="SSF88713">
    <property type="entry name" value="Glycoside hydrolase/deacetylase"/>
    <property type="match status" value="1"/>
</dbReference>
<keyword evidence="4" id="KW-1185">Reference proteome</keyword>
<dbReference type="InterPro" id="IPR011330">
    <property type="entry name" value="Glyco_hydro/deAcase_b/a-brl"/>
</dbReference>
<proteinExistence type="predicted"/>
<accession>A0A2N3PY76</accession>
<dbReference type="PANTHER" id="PTHR30105">
    <property type="entry name" value="UNCHARACTERIZED YIBQ-RELATED"/>
    <property type="match status" value="1"/>
</dbReference>
<protein>
    <recommendedName>
        <fullName evidence="5">Divergent polysaccharide deacetylase family protein</fullName>
    </recommendedName>
</protein>
<keyword evidence="2" id="KW-1133">Transmembrane helix</keyword>
<feature type="region of interest" description="Disordered" evidence="1">
    <location>
        <begin position="102"/>
        <end position="194"/>
    </location>
</feature>
<sequence length="433" mass="44796">MATVKLSFSPSDRIASSGLSASGGWLSPLVYGIVVPVTLIVVAGAAWYIVTGETPSELLAGMTSAPRIEMTMPARPGGERPGDSLIQPPAADRDVKMAMEPVPATPTAPAPEAPKSSTPSEPPQVALPNIPSTAADTNAIPPPPAMSEPAIPPGGEPLTPPTFAQLPVRNDLKPLSPAPANDLLRNSSNGPLPVVSGGREARAVYARPFAVEGNPPKIAIVVTGLGLSKEATEAAISKLPPDVSLSFSPYTNNLDTWVKRARAAGHEVLIDLPLEPPNFPVHDAGPLAILSRHGPVDAVAHLDAILAKTTSYVGVAAGLRSPVTTKEQWAPVLRDLKNRGLLFVGDGLVGVSATDTPASLSVTLVADETPFRVAIDVRLSRLLAAAQRDGSALAYVSARPVTMERLLAWVGTFPQKGVALAPISAVVRTAAAH</sequence>
<dbReference type="Proteomes" id="UP000233293">
    <property type="component" value="Unassembled WGS sequence"/>
</dbReference>
<dbReference type="EMBL" id="PIUM01000005">
    <property type="protein sequence ID" value="PKU25366.1"/>
    <property type="molecule type" value="Genomic_DNA"/>
</dbReference>
<dbReference type="InterPro" id="IPR006837">
    <property type="entry name" value="Divergent_DAC"/>
</dbReference>
<comment type="caution">
    <text evidence="3">The sequence shown here is derived from an EMBL/GenBank/DDBJ whole genome shotgun (WGS) entry which is preliminary data.</text>
</comment>
<feature type="compositionally biased region" description="Pro residues" evidence="1">
    <location>
        <begin position="103"/>
        <end position="112"/>
    </location>
</feature>
<evidence type="ECO:0000313" key="4">
    <source>
        <dbReference type="Proteomes" id="UP000233293"/>
    </source>
</evidence>